<feature type="domain" description="HTH tetR-type" evidence="5">
    <location>
        <begin position="8"/>
        <end position="68"/>
    </location>
</feature>
<dbReference type="PROSITE" id="PS50977">
    <property type="entry name" value="HTH_TETR_2"/>
    <property type="match status" value="1"/>
</dbReference>
<protein>
    <recommendedName>
        <fullName evidence="5">HTH tetR-type domain-containing protein</fullName>
    </recommendedName>
</protein>
<accession>A0A919J4D9</accession>
<dbReference type="AlphaFoldDB" id="A0A919J4D9"/>
<dbReference type="Pfam" id="PF00440">
    <property type="entry name" value="TetR_N"/>
    <property type="match status" value="1"/>
</dbReference>
<evidence type="ECO:0000256" key="4">
    <source>
        <dbReference type="PROSITE-ProRule" id="PRU00335"/>
    </source>
</evidence>
<gene>
    <name evidence="6" type="ORF">Afe05nite_46030</name>
</gene>
<dbReference type="Pfam" id="PF13305">
    <property type="entry name" value="TetR_C_33"/>
    <property type="match status" value="1"/>
</dbReference>
<keyword evidence="7" id="KW-1185">Reference proteome</keyword>
<dbReference type="PANTHER" id="PTHR30055">
    <property type="entry name" value="HTH-TYPE TRANSCRIPTIONAL REGULATOR RUTR"/>
    <property type="match status" value="1"/>
</dbReference>
<dbReference type="GO" id="GO:0003700">
    <property type="term" value="F:DNA-binding transcription factor activity"/>
    <property type="evidence" value="ECO:0007669"/>
    <property type="project" value="TreeGrafter"/>
</dbReference>
<keyword evidence="3" id="KW-0804">Transcription</keyword>
<dbReference type="InterPro" id="IPR025996">
    <property type="entry name" value="MT1864/Rv1816-like_C"/>
</dbReference>
<dbReference type="PANTHER" id="PTHR30055:SF220">
    <property type="entry name" value="TETR-FAMILY REGULATORY PROTEIN"/>
    <property type="match status" value="1"/>
</dbReference>
<evidence type="ECO:0000256" key="3">
    <source>
        <dbReference type="ARBA" id="ARBA00023163"/>
    </source>
</evidence>
<dbReference type="GO" id="GO:0000976">
    <property type="term" value="F:transcription cis-regulatory region binding"/>
    <property type="evidence" value="ECO:0007669"/>
    <property type="project" value="TreeGrafter"/>
</dbReference>
<evidence type="ECO:0000256" key="2">
    <source>
        <dbReference type="ARBA" id="ARBA00023125"/>
    </source>
</evidence>
<dbReference type="SUPFAM" id="SSF48498">
    <property type="entry name" value="Tetracyclin repressor-like, C-terminal domain"/>
    <property type="match status" value="1"/>
</dbReference>
<keyword evidence="1" id="KW-0805">Transcription regulation</keyword>
<feature type="DNA-binding region" description="H-T-H motif" evidence="4">
    <location>
        <begin position="31"/>
        <end position="50"/>
    </location>
</feature>
<evidence type="ECO:0000259" key="5">
    <source>
        <dbReference type="PROSITE" id="PS50977"/>
    </source>
</evidence>
<dbReference type="Gene3D" id="1.10.357.10">
    <property type="entry name" value="Tetracycline Repressor, domain 2"/>
    <property type="match status" value="1"/>
</dbReference>
<dbReference type="InterPro" id="IPR036271">
    <property type="entry name" value="Tet_transcr_reg_TetR-rel_C_sf"/>
</dbReference>
<evidence type="ECO:0000256" key="1">
    <source>
        <dbReference type="ARBA" id="ARBA00023015"/>
    </source>
</evidence>
<sequence length="200" mass="21561">MRRPFHHGNLRAVLLDQAEVMLRAGGVDGLSLRELARQAGVSHGAPRSHFIDRQALLDALAVQGFERMAEKIGVALHVPAPVRERFRLVGRAYVDFAVDNAALMELMFAAKSNEVPGPVTDAAVRLFTLLDDGLVANSNAGAGGQHRERFKLLFAAAMQGTAALITSRRITREQGEVLVDDAMDALLASQLGTGILADER</sequence>
<dbReference type="SUPFAM" id="SSF46689">
    <property type="entry name" value="Homeodomain-like"/>
    <property type="match status" value="1"/>
</dbReference>
<evidence type="ECO:0000313" key="6">
    <source>
        <dbReference type="EMBL" id="GIE12763.1"/>
    </source>
</evidence>
<keyword evidence="2 4" id="KW-0238">DNA-binding</keyword>
<name>A0A919J4D9_9ACTN</name>
<dbReference type="EMBL" id="BOMM01000041">
    <property type="protein sequence ID" value="GIE12763.1"/>
    <property type="molecule type" value="Genomic_DNA"/>
</dbReference>
<dbReference type="InterPro" id="IPR009057">
    <property type="entry name" value="Homeodomain-like_sf"/>
</dbReference>
<dbReference type="Proteomes" id="UP000598174">
    <property type="component" value="Unassembled WGS sequence"/>
</dbReference>
<proteinExistence type="predicted"/>
<organism evidence="6 7">
    <name type="scientific">Paractinoplanes ferrugineus</name>
    <dbReference type="NCBI Taxonomy" id="113564"/>
    <lineage>
        <taxon>Bacteria</taxon>
        <taxon>Bacillati</taxon>
        <taxon>Actinomycetota</taxon>
        <taxon>Actinomycetes</taxon>
        <taxon>Micromonosporales</taxon>
        <taxon>Micromonosporaceae</taxon>
        <taxon>Paractinoplanes</taxon>
    </lineage>
</organism>
<dbReference type="InterPro" id="IPR050109">
    <property type="entry name" value="HTH-type_TetR-like_transc_reg"/>
</dbReference>
<reference evidence="6" key="1">
    <citation type="submission" date="2021-01" db="EMBL/GenBank/DDBJ databases">
        <title>Whole genome shotgun sequence of Actinoplanes ferrugineus NBRC 15555.</title>
        <authorList>
            <person name="Komaki H."/>
            <person name="Tamura T."/>
        </authorList>
    </citation>
    <scope>NUCLEOTIDE SEQUENCE</scope>
    <source>
        <strain evidence="6">NBRC 15555</strain>
    </source>
</reference>
<evidence type="ECO:0000313" key="7">
    <source>
        <dbReference type="Proteomes" id="UP000598174"/>
    </source>
</evidence>
<dbReference type="RefSeq" id="WP_203819227.1">
    <property type="nucleotide sequence ID" value="NZ_BAAABP010000063.1"/>
</dbReference>
<dbReference type="InterPro" id="IPR001647">
    <property type="entry name" value="HTH_TetR"/>
</dbReference>
<comment type="caution">
    <text evidence="6">The sequence shown here is derived from an EMBL/GenBank/DDBJ whole genome shotgun (WGS) entry which is preliminary data.</text>
</comment>